<comment type="subcellular location">
    <subcellularLocation>
        <location evidence="2">Secreted</location>
    </subcellularLocation>
</comment>
<dbReference type="Gene3D" id="3.40.630.10">
    <property type="entry name" value="Zn peptidases"/>
    <property type="match status" value="1"/>
</dbReference>
<dbReference type="PANTHER" id="PTHR12283">
    <property type="entry name" value="GLUTAMINYL-PEPTIDE CYCLOTRANSFERASE"/>
    <property type="match status" value="1"/>
</dbReference>
<feature type="domain" description="Peptidase M28" evidence="16">
    <location>
        <begin position="129"/>
        <end position="359"/>
    </location>
</feature>
<keyword evidence="8" id="KW-0479">Metal-binding</keyword>
<gene>
    <name evidence="17" type="ORF">scyTo_0010853</name>
</gene>
<dbReference type="Pfam" id="PF04389">
    <property type="entry name" value="Peptidase_M28"/>
    <property type="match status" value="1"/>
</dbReference>
<evidence type="ECO:0000256" key="15">
    <source>
        <dbReference type="ARBA" id="ARBA00042699"/>
    </source>
</evidence>
<evidence type="ECO:0000256" key="7">
    <source>
        <dbReference type="ARBA" id="ARBA00022679"/>
    </source>
</evidence>
<keyword evidence="6" id="KW-0964">Secreted</keyword>
<dbReference type="Proteomes" id="UP000288216">
    <property type="component" value="Unassembled WGS sequence"/>
</dbReference>
<dbReference type="GO" id="GO:0016603">
    <property type="term" value="F:glutaminyl-peptide cyclotransferase activity"/>
    <property type="evidence" value="ECO:0007669"/>
    <property type="project" value="UniProtKB-EC"/>
</dbReference>
<dbReference type="InterPro" id="IPR007484">
    <property type="entry name" value="Peptidase_M28"/>
</dbReference>
<dbReference type="SUPFAM" id="SSF53187">
    <property type="entry name" value="Zn-dependent exopeptidases"/>
    <property type="match status" value="1"/>
</dbReference>
<dbReference type="OrthoDB" id="3907302at2759"/>
<comment type="similarity">
    <text evidence="3">Belongs to the glutaminyl-peptide cyclotransferase family.</text>
</comment>
<evidence type="ECO:0000256" key="2">
    <source>
        <dbReference type="ARBA" id="ARBA00004613"/>
    </source>
</evidence>
<proteinExistence type="inferred from homology"/>
<keyword evidence="18" id="KW-1185">Reference proteome</keyword>
<comment type="caution">
    <text evidence="17">The sequence shown here is derived from an EMBL/GenBank/DDBJ whole genome shotgun (WGS) entry which is preliminary data.</text>
</comment>
<protein>
    <recommendedName>
        <fullName evidence="5">Glutaminyl-peptide cyclotransferase</fullName>
        <ecNumber evidence="4">2.3.2.5</ecNumber>
    </recommendedName>
    <alternativeName>
        <fullName evidence="14">Glutaminyl cyclase</fullName>
    </alternativeName>
    <alternativeName>
        <fullName evidence="15">Glutaminyl-tRNA cyclotransferase</fullName>
    </alternativeName>
</protein>
<keyword evidence="10" id="KW-0862">Zinc</keyword>
<dbReference type="CDD" id="cd03880">
    <property type="entry name" value="M28_QC_like"/>
    <property type="match status" value="1"/>
</dbReference>
<sequence length="368" mass="42712">VCLLQQLEMASNKSLIYSLFVVLFRLTTIFCQTQGHEQFKVPWTEEKLLHKPKYLTATDTRNATSQTNISIMWYNDLRPMLRERYPGSIGNAAVRQHIISRFGELKAGWVTEEDTFQDAIPYGTVTFSNIISTLNPSAKRRLVLACHHDSKYYNEWWYSRVYVGATDSAVSCAMLLELARALDNLLLQLKDNSDRPDLTLQLIFFDGEEAFQYWSDIDSLYGSRHLAQKMEKEAHPPGATDTNQIHGIDLFVLLDLIGAPDPRFPSYFPNTARWHKRLQLIERRLHRLGSLSNHPNEVKYFWTKMQAGHIEDDHKPFLQRGVPILHLIPTPFPQVWHSMEDNENNLDPISIDNLNKILQLFVLEYLRL</sequence>
<evidence type="ECO:0000256" key="6">
    <source>
        <dbReference type="ARBA" id="ARBA00022525"/>
    </source>
</evidence>
<dbReference type="GO" id="GO:0005576">
    <property type="term" value="C:extracellular region"/>
    <property type="evidence" value="ECO:0007669"/>
    <property type="project" value="UniProtKB-SubCell"/>
</dbReference>
<dbReference type="PANTHER" id="PTHR12283:SF5">
    <property type="entry name" value="GLUTAMINYL-PEPTIDE CYCLOTRANSFERASE"/>
    <property type="match status" value="1"/>
</dbReference>
<comment type="catalytic activity">
    <reaction evidence="1">
        <text>N-terminal L-glutaminyl-[peptide] = N-terminal 5-oxo-L-prolyl-[peptide] + NH4(+)</text>
        <dbReference type="Rhea" id="RHEA:23652"/>
        <dbReference type="Rhea" id="RHEA-COMP:11736"/>
        <dbReference type="Rhea" id="RHEA-COMP:11846"/>
        <dbReference type="ChEBI" id="CHEBI:28938"/>
        <dbReference type="ChEBI" id="CHEBI:64722"/>
        <dbReference type="ChEBI" id="CHEBI:87215"/>
        <dbReference type="EC" id="2.3.2.5"/>
    </reaction>
</comment>
<keyword evidence="9" id="KW-0732">Signal</keyword>
<reference evidence="17 18" key="1">
    <citation type="journal article" date="2018" name="Nat. Ecol. Evol.">
        <title>Shark genomes provide insights into elasmobranch evolution and the origin of vertebrates.</title>
        <authorList>
            <person name="Hara Y"/>
            <person name="Yamaguchi K"/>
            <person name="Onimaru K"/>
            <person name="Kadota M"/>
            <person name="Koyanagi M"/>
            <person name="Keeley SD"/>
            <person name="Tatsumi K"/>
            <person name="Tanaka K"/>
            <person name="Motone F"/>
            <person name="Kageyama Y"/>
            <person name="Nozu R"/>
            <person name="Adachi N"/>
            <person name="Nishimura O"/>
            <person name="Nakagawa R"/>
            <person name="Tanegashima C"/>
            <person name="Kiyatake I"/>
            <person name="Matsumoto R"/>
            <person name="Murakumo K"/>
            <person name="Nishida K"/>
            <person name="Terakita A"/>
            <person name="Kuratani S"/>
            <person name="Sato K"/>
            <person name="Hyodo S Kuraku.S."/>
        </authorList>
    </citation>
    <scope>NUCLEOTIDE SEQUENCE [LARGE SCALE GENOMIC DNA]</scope>
</reference>
<evidence type="ECO:0000256" key="13">
    <source>
        <dbReference type="ARBA" id="ARBA00023315"/>
    </source>
</evidence>
<evidence type="ECO:0000313" key="17">
    <source>
        <dbReference type="EMBL" id="GCB70807.1"/>
    </source>
</evidence>
<keyword evidence="12" id="KW-0325">Glycoprotein</keyword>
<dbReference type="EMBL" id="BFAA01004778">
    <property type="protein sequence ID" value="GCB70807.1"/>
    <property type="molecule type" value="Genomic_DNA"/>
</dbReference>
<name>A0A401PCG2_SCYTO</name>
<evidence type="ECO:0000256" key="9">
    <source>
        <dbReference type="ARBA" id="ARBA00022729"/>
    </source>
</evidence>
<dbReference type="InterPro" id="IPR037457">
    <property type="entry name" value="M28_QC"/>
</dbReference>
<evidence type="ECO:0000256" key="12">
    <source>
        <dbReference type="ARBA" id="ARBA00023180"/>
    </source>
</evidence>
<evidence type="ECO:0000256" key="4">
    <source>
        <dbReference type="ARBA" id="ARBA00012012"/>
    </source>
</evidence>
<evidence type="ECO:0000256" key="5">
    <source>
        <dbReference type="ARBA" id="ARBA00016861"/>
    </source>
</evidence>
<evidence type="ECO:0000256" key="3">
    <source>
        <dbReference type="ARBA" id="ARBA00006014"/>
    </source>
</evidence>
<evidence type="ECO:0000256" key="1">
    <source>
        <dbReference type="ARBA" id="ARBA00000001"/>
    </source>
</evidence>
<dbReference type="STRING" id="75743.A0A401PCG2"/>
<evidence type="ECO:0000313" key="18">
    <source>
        <dbReference type="Proteomes" id="UP000288216"/>
    </source>
</evidence>
<dbReference type="InterPro" id="IPR040234">
    <property type="entry name" value="QC/QCL"/>
</dbReference>
<accession>A0A401PCG2</accession>
<keyword evidence="11" id="KW-1015">Disulfide bond</keyword>
<evidence type="ECO:0000256" key="10">
    <source>
        <dbReference type="ARBA" id="ARBA00022833"/>
    </source>
</evidence>
<organism evidence="17 18">
    <name type="scientific">Scyliorhinus torazame</name>
    <name type="common">Cloudy catshark</name>
    <name type="synonym">Catulus torazame</name>
    <dbReference type="NCBI Taxonomy" id="75743"/>
    <lineage>
        <taxon>Eukaryota</taxon>
        <taxon>Metazoa</taxon>
        <taxon>Chordata</taxon>
        <taxon>Craniata</taxon>
        <taxon>Vertebrata</taxon>
        <taxon>Chondrichthyes</taxon>
        <taxon>Elasmobranchii</taxon>
        <taxon>Galeomorphii</taxon>
        <taxon>Galeoidea</taxon>
        <taxon>Carcharhiniformes</taxon>
        <taxon>Scyliorhinidae</taxon>
        <taxon>Scyliorhinus</taxon>
    </lineage>
</organism>
<keyword evidence="13" id="KW-0012">Acyltransferase</keyword>
<keyword evidence="7" id="KW-0808">Transferase</keyword>
<dbReference type="EC" id="2.3.2.5" evidence="4"/>
<dbReference type="AlphaFoldDB" id="A0A401PCG2"/>
<evidence type="ECO:0000256" key="11">
    <source>
        <dbReference type="ARBA" id="ARBA00023157"/>
    </source>
</evidence>
<evidence type="ECO:0000259" key="16">
    <source>
        <dbReference type="Pfam" id="PF04389"/>
    </source>
</evidence>
<evidence type="ECO:0000256" key="14">
    <source>
        <dbReference type="ARBA" id="ARBA00033159"/>
    </source>
</evidence>
<evidence type="ECO:0000256" key="8">
    <source>
        <dbReference type="ARBA" id="ARBA00022723"/>
    </source>
</evidence>
<dbReference type="GO" id="GO:0008270">
    <property type="term" value="F:zinc ion binding"/>
    <property type="evidence" value="ECO:0007669"/>
    <property type="project" value="TreeGrafter"/>
</dbReference>
<dbReference type="FunFam" id="3.40.630.10:FF:000029">
    <property type="entry name" value="Glutaminyl-peptide cyclotransferase"/>
    <property type="match status" value="1"/>
</dbReference>
<feature type="non-terminal residue" evidence="17">
    <location>
        <position position="1"/>
    </location>
</feature>
<dbReference type="OMA" id="NQRTHQL"/>